<dbReference type="PANTHER" id="PTHR15431:SF4">
    <property type="entry name" value="PROTEIN TONNEAU 1B"/>
    <property type="match status" value="1"/>
</dbReference>
<organism evidence="4 5">
    <name type="scientific">Anopheles albimanus</name>
    <name type="common">New world malaria mosquito</name>
    <dbReference type="NCBI Taxonomy" id="7167"/>
    <lineage>
        <taxon>Eukaryota</taxon>
        <taxon>Metazoa</taxon>
        <taxon>Ecdysozoa</taxon>
        <taxon>Arthropoda</taxon>
        <taxon>Hexapoda</taxon>
        <taxon>Insecta</taxon>
        <taxon>Pterygota</taxon>
        <taxon>Neoptera</taxon>
        <taxon>Endopterygota</taxon>
        <taxon>Diptera</taxon>
        <taxon>Nematocera</taxon>
        <taxon>Culicoidea</taxon>
        <taxon>Culicidae</taxon>
        <taxon>Anophelinae</taxon>
        <taxon>Anopheles</taxon>
    </lineage>
</organism>
<dbReference type="Gene3D" id="1.20.960.40">
    <property type="match status" value="1"/>
</dbReference>
<dbReference type="Proteomes" id="UP000069272">
    <property type="component" value="Chromosome 2R"/>
</dbReference>
<keyword evidence="2" id="KW-0206">Cytoskeleton</keyword>
<evidence type="ECO:0008006" key="6">
    <source>
        <dbReference type="Google" id="ProtNLM"/>
    </source>
</evidence>
<proteinExistence type="predicted"/>
<evidence type="ECO:0000256" key="3">
    <source>
        <dbReference type="SAM" id="MobiDB-lite"/>
    </source>
</evidence>
<sequence length="193" mass="21057">MDEDLEFRDMVLKKLEESGSLLSIKAKLRALLYHIIENERNTAGDQQSDESDITSSSTFEKGTETQLDNKALALELVLEMLTSLNLQYTKQVLCSEAGYTRSSATTRESLLRQLGLKTMSDAAATAENVNEQPLLVTLIERLRGEAAENSSEIESITNDQPSIERDCTGTGTSTGTRTENADTAGAQDGETNS</sequence>
<feature type="region of interest" description="Disordered" evidence="3">
    <location>
        <begin position="43"/>
        <end position="62"/>
    </location>
</feature>
<dbReference type="OrthoDB" id="2160638at2759"/>
<dbReference type="VEuPathDB" id="VectorBase:AALB20_038267"/>
<evidence type="ECO:0000256" key="1">
    <source>
        <dbReference type="ARBA" id="ARBA00022490"/>
    </source>
</evidence>
<feature type="compositionally biased region" description="Low complexity" evidence="3">
    <location>
        <begin position="168"/>
        <end position="178"/>
    </location>
</feature>
<evidence type="ECO:0000313" key="4">
    <source>
        <dbReference type="EnsemblMetazoa" id="AALB003909-PA"/>
    </source>
</evidence>
<feature type="compositionally biased region" description="Polar residues" evidence="3">
    <location>
        <begin position="53"/>
        <end position="62"/>
    </location>
</feature>
<keyword evidence="5" id="KW-1185">Reference proteome</keyword>
<dbReference type="PANTHER" id="PTHR15431">
    <property type="entry name" value="FGFR1 ONCOGENE PARTNER/LISH DOMAIN-CONTAINING PROTEIN"/>
    <property type="match status" value="1"/>
</dbReference>
<dbReference type="EnsemblMetazoa" id="AALB003909-RA">
    <property type="protein sequence ID" value="AALB003909-PA"/>
    <property type="gene ID" value="AALB003909"/>
</dbReference>
<accession>A0A182FBM6</accession>
<evidence type="ECO:0000313" key="5">
    <source>
        <dbReference type="Proteomes" id="UP000069272"/>
    </source>
</evidence>
<dbReference type="VEuPathDB" id="VectorBase:AALB003909"/>
<feature type="region of interest" description="Disordered" evidence="3">
    <location>
        <begin position="147"/>
        <end position="193"/>
    </location>
</feature>
<dbReference type="AlphaFoldDB" id="A0A182FBM6"/>
<reference evidence="4 5" key="1">
    <citation type="journal article" date="2017" name="G3 (Bethesda)">
        <title>The Physical Genome Mapping of Anopheles albimanus Corrected Scaffold Misassemblies and Identified Interarm Rearrangements in Genus Anopheles.</title>
        <authorList>
            <person name="Artemov G.N."/>
            <person name="Peery A.N."/>
            <person name="Jiang X."/>
            <person name="Tu Z."/>
            <person name="Stegniy V.N."/>
            <person name="Sharakhova M.V."/>
            <person name="Sharakhov I.V."/>
        </authorList>
    </citation>
    <scope>NUCLEOTIDE SEQUENCE [LARGE SCALE GENOMIC DNA]</scope>
    <source>
        <strain evidence="4 5">ALBI9_A</strain>
    </source>
</reference>
<dbReference type="RefSeq" id="XP_035774064.1">
    <property type="nucleotide sequence ID" value="XM_035918171.1"/>
</dbReference>
<feature type="compositionally biased region" description="Low complexity" evidence="3">
    <location>
        <begin position="147"/>
        <end position="156"/>
    </location>
</feature>
<reference evidence="4" key="2">
    <citation type="submission" date="2022-08" db="UniProtKB">
        <authorList>
            <consortium name="EnsemblMetazoa"/>
        </authorList>
    </citation>
    <scope>IDENTIFICATION</scope>
    <source>
        <strain evidence="4">STECLA/ALBI9_A</strain>
    </source>
</reference>
<keyword evidence="1" id="KW-0963">Cytoplasm</keyword>
<dbReference type="KEGG" id="aali:118456974"/>
<evidence type="ECO:0000256" key="2">
    <source>
        <dbReference type="ARBA" id="ARBA00023212"/>
    </source>
</evidence>
<dbReference type="GeneID" id="118456974"/>
<protein>
    <recommendedName>
        <fullName evidence="6">LisH domain-containing protein</fullName>
    </recommendedName>
</protein>
<name>A0A182FBM6_ANOAL</name>